<name>A0A9W5AGR1_ALCXX</name>
<dbReference type="SUPFAM" id="SSF75304">
    <property type="entry name" value="Amidase signature (AS) enzymes"/>
    <property type="match status" value="1"/>
</dbReference>
<protein>
    <submittedName>
        <fullName evidence="3">Amidase</fullName>
    </submittedName>
</protein>
<reference evidence="3" key="1">
    <citation type="submission" date="2022-12" db="EMBL/GenBank/DDBJ databases">
        <authorList>
            <person name="Voronina O.L."/>
            <person name="Kunda M.S."/>
            <person name="Ryzhova N."/>
            <person name="Aksenova E.I."/>
        </authorList>
    </citation>
    <scope>NUCLEOTIDE SEQUENCE</scope>
    <source>
        <strain evidence="3">SCCH136:Ach223948</strain>
    </source>
</reference>
<feature type="signal peptide" evidence="1">
    <location>
        <begin position="1"/>
        <end position="24"/>
    </location>
</feature>
<dbReference type="PANTHER" id="PTHR42678:SF5">
    <property type="entry name" value="GLUTAMYL-TRNA(GLN) AMIDOTRANSFERASE SUBUNIT A"/>
    <property type="match status" value="1"/>
</dbReference>
<dbReference type="InterPro" id="IPR036928">
    <property type="entry name" value="AS_sf"/>
</dbReference>
<evidence type="ECO:0000256" key="1">
    <source>
        <dbReference type="SAM" id="SignalP"/>
    </source>
</evidence>
<dbReference type="AlphaFoldDB" id="A0A9W5AGR1"/>
<dbReference type="InterPro" id="IPR023631">
    <property type="entry name" value="Amidase_dom"/>
</dbReference>
<dbReference type="Gene3D" id="3.90.1300.10">
    <property type="entry name" value="Amidase signature (AS) domain"/>
    <property type="match status" value="1"/>
</dbReference>
<feature type="chain" id="PRO_5040756015" evidence="1">
    <location>
        <begin position="25"/>
        <end position="514"/>
    </location>
</feature>
<comment type="caution">
    <text evidence="3">The sequence shown here is derived from an EMBL/GenBank/DDBJ whole genome shotgun (WGS) entry which is preliminary data.</text>
</comment>
<evidence type="ECO:0000313" key="4">
    <source>
        <dbReference type="Proteomes" id="UP001141992"/>
    </source>
</evidence>
<dbReference type="Proteomes" id="UP001141992">
    <property type="component" value="Unassembled WGS sequence"/>
</dbReference>
<keyword evidence="1" id="KW-0732">Signal</keyword>
<dbReference type="EMBL" id="JAPZVI010000018">
    <property type="protein sequence ID" value="MCZ8403834.1"/>
    <property type="molecule type" value="Genomic_DNA"/>
</dbReference>
<feature type="domain" description="Amidase" evidence="2">
    <location>
        <begin position="54"/>
        <end position="492"/>
    </location>
</feature>
<dbReference type="Pfam" id="PF01425">
    <property type="entry name" value="Amidase"/>
    <property type="match status" value="1"/>
</dbReference>
<evidence type="ECO:0000259" key="2">
    <source>
        <dbReference type="Pfam" id="PF01425"/>
    </source>
</evidence>
<proteinExistence type="predicted"/>
<dbReference type="PANTHER" id="PTHR42678">
    <property type="entry name" value="AMIDASE"/>
    <property type="match status" value="1"/>
</dbReference>
<gene>
    <name evidence="3" type="ORF">O9570_20430</name>
</gene>
<dbReference type="RefSeq" id="WP_054439211.1">
    <property type="nucleotide sequence ID" value="NZ_JAPZVI010000018.1"/>
</dbReference>
<sequence>MAVSHHIKTILACALALPIPPADASPASAPDPGELSIAEMLQAQAAGRIRCADVARNALATIRQRDPQLKAFISVNPDLLADAQKLDALRRAGTVLPLHCIPIAVKDNLDAKGMATTGGSVLLHGNVAGEDADALSRLRDAGALFIGKTNLDELAVAGSTISSLGGQTLNAYDPMRFAAGSSGGSAVAVATGMSLCALGTETVNSLRNAASSAGVVALRSTAGLVSRRGAIAQSSTMDVVGPICRSVDDAARVLAVMADPRPAGAEAARAATALRAGPPARASLAGKRFGVLANLFGKGPEHEPVNAIIRTALDALRAQGAQIVEIDDAEFDSDLGSKRLNVANYEFGPLFEAFLARLPTGAGPASLRAYVAAGRYPAGMSKFLQQSVAWQDPLAMPEYREALRYGDTLRRKMLDLMDTQALDAMVYPAQKRPPLAVGDAPRPERNGIFASALGFPAIDLPAGFTPPDAGAPVGLPVGLDMLARPGDDVRLLGLALAVEQTLQARRKPPTADRR</sequence>
<evidence type="ECO:0000313" key="3">
    <source>
        <dbReference type="EMBL" id="MCZ8403834.1"/>
    </source>
</evidence>
<organism evidence="3 4">
    <name type="scientific">Alcaligenes xylosoxydans xylosoxydans</name>
    <name type="common">Achromobacter xylosoxidans</name>
    <dbReference type="NCBI Taxonomy" id="85698"/>
    <lineage>
        <taxon>Bacteria</taxon>
        <taxon>Pseudomonadati</taxon>
        <taxon>Pseudomonadota</taxon>
        <taxon>Betaproteobacteria</taxon>
        <taxon>Burkholderiales</taxon>
        <taxon>Alcaligenaceae</taxon>
        <taxon>Achromobacter</taxon>
    </lineage>
</organism>
<accession>A0A9W5AGR1</accession>